<dbReference type="KEGG" id="saci:Sinac_2724"/>
<gene>
    <name evidence="3" type="ordered locus">Sinac_2724</name>
</gene>
<feature type="domain" description="BIG2" evidence="2">
    <location>
        <begin position="43"/>
        <end position="125"/>
    </location>
</feature>
<dbReference type="InterPro" id="IPR008964">
    <property type="entry name" value="Invasin/intimin_cell_adhesion"/>
</dbReference>
<dbReference type="PANTHER" id="PTHR35889:SF3">
    <property type="entry name" value="F-BOX DOMAIN-CONTAINING PROTEIN"/>
    <property type="match status" value="1"/>
</dbReference>
<evidence type="ECO:0000313" key="3">
    <source>
        <dbReference type="EMBL" id="AGA27020.1"/>
    </source>
</evidence>
<proteinExistence type="predicted"/>
<reference evidence="3 4" key="1">
    <citation type="submission" date="2012-02" db="EMBL/GenBank/DDBJ databases">
        <title>Complete sequence of chromosome of Singulisphaera acidiphila DSM 18658.</title>
        <authorList>
            <consortium name="US DOE Joint Genome Institute (JGI-PGF)"/>
            <person name="Lucas S."/>
            <person name="Copeland A."/>
            <person name="Lapidus A."/>
            <person name="Glavina del Rio T."/>
            <person name="Dalin E."/>
            <person name="Tice H."/>
            <person name="Bruce D."/>
            <person name="Goodwin L."/>
            <person name="Pitluck S."/>
            <person name="Peters L."/>
            <person name="Ovchinnikova G."/>
            <person name="Chertkov O."/>
            <person name="Kyrpides N."/>
            <person name="Mavromatis K."/>
            <person name="Ivanova N."/>
            <person name="Brettin T."/>
            <person name="Detter J.C."/>
            <person name="Han C."/>
            <person name="Larimer F."/>
            <person name="Land M."/>
            <person name="Hauser L."/>
            <person name="Markowitz V."/>
            <person name="Cheng J.-F."/>
            <person name="Hugenholtz P."/>
            <person name="Woyke T."/>
            <person name="Wu D."/>
            <person name="Tindall B."/>
            <person name="Pomrenke H."/>
            <person name="Brambilla E."/>
            <person name="Klenk H.-P."/>
            <person name="Eisen J.A."/>
        </authorList>
    </citation>
    <scope>NUCLEOTIDE SEQUENCE [LARGE SCALE GENOMIC DNA]</scope>
    <source>
        <strain evidence="4">ATCC BAA-1392 / DSM 18658 / VKM B-2454 / MOB10</strain>
    </source>
</reference>
<dbReference type="EMBL" id="CP003364">
    <property type="protein sequence ID" value="AGA27020.1"/>
    <property type="molecule type" value="Genomic_DNA"/>
</dbReference>
<dbReference type="Pfam" id="PF07583">
    <property type="entry name" value="PSCyt2"/>
    <property type="match status" value="1"/>
</dbReference>
<dbReference type="SMART" id="SM00635">
    <property type="entry name" value="BID_2"/>
    <property type="match status" value="2"/>
</dbReference>
<dbReference type="AlphaFoldDB" id="L0DDS7"/>
<dbReference type="InterPro" id="IPR011444">
    <property type="entry name" value="DUF1549"/>
</dbReference>
<feature type="signal peptide" evidence="1">
    <location>
        <begin position="1"/>
        <end position="30"/>
    </location>
</feature>
<dbReference type="SUPFAM" id="SSF49373">
    <property type="entry name" value="Invasin/intimin cell-adhesion fragments"/>
    <property type="match status" value="1"/>
</dbReference>
<accession>L0DDS7</accession>
<dbReference type="Proteomes" id="UP000010798">
    <property type="component" value="Chromosome"/>
</dbReference>
<evidence type="ECO:0000259" key="2">
    <source>
        <dbReference type="SMART" id="SM00635"/>
    </source>
</evidence>
<organism evidence="3 4">
    <name type="scientific">Singulisphaera acidiphila (strain ATCC BAA-1392 / DSM 18658 / VKM B-2454 / MOB10)</name>
    <dbReference type="NCBI Taxonomy" id="886293"/>
    <lineage>
        <taxon>Bacteria</taxon>
        <taxon>Pseudomonadati</taxon>
        <taxon>Planctomycetota</taxon>
        <taxon>Planctomycetia</taxon>
        <taxon>Isosphaerales</taxon>
        <taxon>Isosphaeraceae</taxon>
        <taxon>Singulisphaera</taxon>
    </lineage>
</organism>
<keyword evidence="4" id="KW-1185">Reference proteome</keyword>
<dbReference type="STRING" id="886293.Sinac_2724"/>
<keyword evidence="1" id="KW-0732">Signal</keyword>
<dbReference type="Gene3D" id="2.60.40.1080">
    <property type="match status" value="2"/>
</dbReference>
<name>L0DDS7_SINAD</name>
<dbReference type="InterPro" id="IPR022655">
    <property type="entry name" value="DUF1553"/>
</dbReference>
<dbReference type="PANTHER" id="PTHR35889">
    <property type="entry name" value="CYCLOINULO-OLIGOSACCHARIDE FRUCTANOTRANSFERASE-RELATED"/>
    <property type="match status" value="1"/>
</dbReference>
<dbReference type="InterPro" id="IPR003343">
    <property type="entry name" value="Big_2"/>
</dbReference>
<dbReference type="HOGENOM" id="CLU_005632_0_0_0"/>
<dbReference type="RefSeq" id="WP_015246172.1">
    <property type="nucleotide sequence ID" value="NC_019892.1"/>
</dbReference>
<feature type="domain" description="BIG2" evidence="2">
    <location>
        <begin position="247"/>
        <end position="329"/>
    </location>
</feature>
<dbReference type="Pfam" id="PF07587">
    <property type="entry name" value="PSD1"/>
    <property type="match status" value="1"/>
</dbReference>
<dbReference type="eggNOG" id="COG5492">
    <property type="taxonomic scope" value="Bacteria"/>
</dbReference>
<dbReference type="OrthoDB" id="289126at2"/>
<protein>
    <submittedName>
        <fullName evidence="3">Ig-like domain-containing protein</fullName>
    </submittedName>
</protein>
<evidence type="ECO:0000256" key="1">
    <source>
        <dbReference type="SAM" id="SignalP"/>
    </source>
</evidence>
<feature type="chain" id="PRO_5003940085" evidence="1">
    <location>
        <begin position="31"/>
        <end position="868"/>
    </location>
</feature>
<evidence type="ECO:0000313" key="4">
    <source>
        <dbReference type="Proteomes" id="UP000010798"/>
    </source>
</evidence>
<sequence length="868" mass="94531">MPGTSRPGPSPTAAPALALAVVLSALPAFAGAGVDDEARVIGQPDTLAVTPATIELVDRRDTRQLLVAGHYADGSVRDLSHLVTIEVDDPQVVTIAPGGHVAPKANGRTTIRLRAGKGAGERNVAVPVTVAGLDRLDSVSFRREVIAALNVSGCNAGACHGTPSGKNGFKLSLRGFDPAADYLQLTRDLAGRRISLSDPDSSLILQKGQGQVPHEGGQRLRPDDPAFPLIQAWIASGAKDDPADLPRLTGIAIAPGPHLIKAPSKHQQISVTARFADGTTRDVTRLTVFTSSDEAVGQVDRNGLVEFHRPGQVAILARYLDELAPVLLTYIDPDSSQPWTNPPTNNYVDTHVFAKQKLLGLAPADLAPDHEFIRRISLDLCGVLPTPEEVRLFLNDSRPDKRARLVDSLLERPEYADIWALKWADVLGNNRRAVQAKGAYAFHGWIRDHVARNTPFDVVVRELLSAKGSTFNNPPASFFRNDRIAKEPQGLAQNTAQLFLGVRMSCAQCHNHPFERWTQDDYYGFSAFFARVTSKLDPTNPRIARFNQGALIIEDDKSGETIHPRTGQVVPPKFLGGAVAEIPPGGERRVVLANWLTSQENPFFARELANRTWYHLLGRGIVDPVDDVRDSNPPASEELLEALAQDLIANRYDVKQLIRTIVNSRVYQLASLPDEETHGGARYFVSAVVKMVPAEPLLDAISSATGSPELFDDPDQRNRDAGQKLVDVGNASQTFGGMPLGTRAAQLPDGDVYQHPFLSAFGQPARETSCECERGGDAGLVHALQLINGPSVKDKLSRPENRIGRLLAADRPDSEVIEEVYLATLSRLPTSEERAAGVGYVSRSPDRRRAWEDVQWALLNSKEFLFRH</sequence>